<proteinExistence type="predicted"/>
<keyword evidence="2" id="KW-0813">Transport</keyword>
<evidence type="ECO:0000313" key="2">
    <source>
        <dbReference type="EMBL" id="HIV04106.1"/>
    </source>
</evidence>
<dbReference type="Gene3D" id="3.40.930.10">
    <property type="entry name" value="Mannitol-specific EII, Chain A"/>
    <property type="match status" value="1"/>
</dbReference>
<dbReference type="Proteomes" id="UP000886812">
    <property type="component" value="Unassembled WGS sequence"/>
</dbReference>
<feature type="domain" description="PTS EIIA type-2" evidence="1">
    <location>
        <begin position="1"/>
        <end position="144"/>
    </location>
</feature>
<name>A0A9D1T1W2_9BACT</name>
<dbReference type="PROSITE" id="PS51094">
    <property type="entry name" value="PTS_EIIA_TYPE_2"/>
    <property type="match status" value="1"/>
</dbReference>
<reference evidence="2" key="2">
    <citation type="journal article" date="2021" name="PeerJ">
        <title>Extensive microbial diversity within the chicken gut microbiome revealed by metagenomics and culture.</title>
        <authorList>
            <person name="Gilroy R."/>
            <person name="Ravi A."/>
            <person name="Getino M."/>
            <person name="Pursley I."/>
            <person name="Horton D.L."/>
            <person name="Alikhan N.F."/>
            <person name="Baker D."/>
            <person name="Gharbi K."/>
            <person name="Hall N."/>
            <person name="Watson M."/>
            <person name="Adriaenssens E.M."/>
            <person name="Foster-Nyarko E."/>
            <person name="Jarju S."/>
            <person name="Secka A."/>
            <person name="Antonio M."/>
            <person name="Oren A."/>
            <person name="Chaudhuri R.R."/>
            <person name="La Ragione R."/>
            <person name="Hildebrand F."/>
            <person name="Pallen M.J."/>
        </authorList>
    </citation>
    <scope>NUCLEOTIDE SEQUENCE</scope>
    <source>
        <strain evidence="2">10669</strain>
    </source>
</reference>
<comment type="caution">
    <text evidence="2">The sequence shown here is derived from an EMBL/GenBank/DDBJ whole genome shotgun (WGS) entry which is preliminary data.</text>
</comment>
<organism evidence="2 3">
    <name type="scientific">Candidatus Spyradosoma merdigallinarum</name>
    <dbReference type="NCBI Taxonomy" id="2840950"/>
    <lineage>
        <taxon>Bacteria</taxon>
        <taxon>Pseudomonadati</taxon>
        <taxon>Verrucomicrobiota</taxon>
        <taxon>Opitutia</taxon>
        <taxon>Opitutia incertae sedis</taxon>
        <taxon>Candidatus Spyradosoma</taxon>
    </lineage>
</organism>
<accession>A0A9D1T1W2</accession>
<gene>
    <name evidence="2" type="ORF">IAC75_03010</name>
</gene>
<dbReference type="PANTHER" id="PTHR47738:SF2">
    <property type="entry name" value="PTS SYSTEM FRUCTOSE-LIKE EIIA COMPONENT"/>
    <property type="match status" value="1"/>
</dbReference>
<dbReference type="InterPro" id="IPR051541">
    <property type="entry name" value="PTS_SugarTrans_NitroReg"/>
</dbReference>
<dbReference type="EMBL" id="DVOG01000076">
    <property type="protein sequence ID" value="HIV04106.1"/>
    <property type="molecule type" value="Genomic_DNA"/>
</dbReference>
<reference evidence="2" key="1">
    <citation type="submission" date="2020-10" db="EMBL/GenBank/DDBJ databases">
        <authorList>
            <person name="Gilroy R."/>
        </authorList>
    </citation>
    <scope>NUCLEOTIDE SEQUENCE</scope>
    <source>
        <strain evidence="2">10669</strain>
    </source>
</reference>
<dbReference type="InterPro" id="IPR002178">
    <property type="entry name" value="PTS_EIIA_type-2_dom"/>
</dbReference>
<dbReference type="PANTHER" id="PTHR47738">
    <property type="entry name" value="PTS SYSTEM FRUCTOSE-LIKE EIIA COMPONENT-RELATED"/>
    <property type="match status" value="1"/>
</dbReference>
<dbReference type="SUPFAM" id="SSF55804">
    <property type="entry name" value="Phoshotransferase/anion transport protein"/>
    <property type="match status" value="1"/>
</dbReference>
<dbReference type="AlphaFoldDB" id="A0A9D1T1W2"/>
<keyword evidence="2" id="KW-0762">Sugar transport</keyword>
<dbReference type="InterPro" id="IPR016152">
    <property type="entry name" value="PTrfase/Anion_transptr"/>
</dbReference>
<sequence>MPTVLEPPALITGTASQEEAFASLFRILEARPDADAFAAMKEAAVERERTSSTFLGRGLALPHGRAEGLDRIVIAVGVSDEGVSWPDAESRAHLVLLLGVPAAKIRDYLLLMQKILRWHKETKTLDASGRVLDVAALIEELKAVVA</sequence>
<dbReference type="Pfam" id="PF00359">
    <property type="entry name" value="PTS_EIIA_2"/>
    <property type="match status" value="1"/>
</dbReference>
<evidence type="ECO:0000313" key="3">
    <source>
        <dbReference type="Proteomes" id="UP000886812"/>
    </source>
</evidence>
<protein>
    <submittedName>
        <fullName evidence="2">PTS sugar transporter subunit IIA</fullName>
    </submittedName>
</protein>
<dbReference type="PROSITE" id="PS00372">
    <property type="entry name" value="PTS_EIIA_TYPE_2_HIS"/>
    <property type="match status" value="1"/>
</dbReference>
<evidence type="ECO:0000259" key="1">
    <source>
        <dbReference type="PROSITE" id="PS51094"/>
    </source>
</evidence>